<comment type="catalytic activity">
    <reaction evidence="1">
        <text>ATP + H2O = ADP + phosphate + H(+)</text>
        <dbReference type="Rhea" id="RHEA:13065"/>
        <dbReference type="ChEBI" id="CHEBI:15377"/>
        <dbReference type="ChEBI" id="CHEBI:15378"/>
        <dbReference type="ChEBI" id="CHEBI:30616"/>
        <dbReference type="ChEBI" id="CHEBI:43474"/>
        <dbReference type="ChEBI" id="CHEBI:456216"/>
        <dbReference type="EC" id="5.6.2.3"/>
    </reaction>
</comment>
<dbReference type="Gene3D" id="3.60.10.10">
    <property type="entry name" value="Endonuclease/exonuclease/phosphatase"/>
    <property type="match status" value="1"/>
</dbReference>
<organism evidence="3 4">
    <name type="scientific">Odynerus spinipes</name>
    <dbReference type="NCBI Taxonomy" id="1348599"/>
    <lineage>
        <taxon>Eukaryota</taxon>
        <taxon>Metazoa</taxon>
        <taxon>Ecdysozoa</taxon>
        <taxon>Arthropoda</taxon>
        <taxon>Hexapoda</taxon>
        <taxon>Insecta</taxon>
        <taxon>Pterygota</taxon>
        <taxon>Neoptera</taxon>
        <taxon>Endopterygota</taxon>
        <taxon>Hymenoptera</taxon>
        <taxon>Apocrita</taxon>
        <taxon>Aculeata</taxon>
        <taxon>Vespoidea</taxon>
        <taxon>Vespidae</taxon>
        <taxon>Eumeninae</taxon>
        <taxon>Odynerus</taxon>
    </lineage>
</organism>
<dbReference type="SUPFAM" id="SSF56219">
    <property type="entry name" value="DNase I-like"/>
    <property type="match status" value="1"/>
</dbReference>
<dbReference type="Pfam" id="PF05970">
    <property type="entry name" value="PIF1"/>
    <property type="match status" value="1"/>
</dbReference>
<dbReference type="SUPFAM" id="SSF52540">
    <property type="entry name" value="P-loop containing nucleoside triphosphate hydrolases"/>
    <property type="match status" value="2"/>
</dbReference>
<gene>
    <name evidence="3" type="ORF">KPH14_011884</name>
</gene>
<dbReference type="AlphaFoldDB" id="A0AAD9R9L0"/>
<evidence type="ECO:0000313" key="3">
    <source>
        <dbReference type="EMBL" id="KAK2575621.1"/>
    </source>
</evidence>
<dbReference type="EMBL" id="JAIFRP010004412">
    <property type="protein sequence ID" value="KAK2575621.1"/>
    <property type="molecule type" value="Genomic_DNA"/>
</dbReference>
<dbReference type="InterPro" id="IPR010285">
    <property type="entry name" value="DNA_helicase_pif1-like_DEAD"/>
</dbReference>
<comment type="cofactor">
    <cofactor evidence="1">
        <name>Mg(2+)</name>
        <dbReference type="ChEBI" id="CHEBI:18420"/>
    </cofactor>
</comment>
<dbReference type="GO" id="GO:0006281">
    <property type="term" value="P:DNA repair"/>
    <property type="evidence" value="ECO:0007669"/>
    <property type="project" value="UniProtKB-KW"/>
</dbReference>
<dbReference type="GO" id="GO:0005524">
    <property type="term" value="F:ATP binding"/>
    <property type="evidence" value="ECO:0007669"/>
    <property type="project" value="UniProtKB-KW"/>
</dbReference>
<keyword evidence="1" id="KW-0233">DNA recombination</keyword>
<dbReference type="GO" id="GO:0000723">
    <property type="term" value="P:telomere maintenance"/>
    <property type="evidence" value="ECO:0007669"/>
    <property type="project" value="InterPro"/>
</dbReference>
<comment type="caution">
    <text evidence="3">The sequence shown here is derived from an EMBL/GenBank/DDBJ whole genome shotgun (WGS) entry which is preliminary data.</text>
</comment>
<dbReference type="GO" id="GO:0016787">
    <property type="term" value="F:hydrolase activity"/>
    <property type="evidence" value="ECO:0007669"/>
    <property type="project" value="UniProtKB-KW"/>
</dbReference>
<dbReference type="Proteomes" id="UP001258017">
    <property type="component" value="Unassembled WGS sequence"/>
</dbReference>
<dbReference type="PANTHER" id="PTHR47642">
    <property type="entry name" value="ATP-DEPENDENT DNA HELICASE"/>
    <property type="match status" value="1"/>
</dbReference>
<dbReference type="EC" id="5.6.2.3" evidence="1"/>
<dbReference type="InterPro" id="IPR036691">
    <property type="entry name" value="Endo/exonu/phosph_ase_sf"/>
</dbReference>
<proteinExistence type="inferred from homology"/>
<protein>
    <recommendedName>
        <fullName evidence="1">ATP-dependent DNA helicase</fullName>
        <ecNumber evidence="1">5.6.2.3</ecNumber>
    </recommendedName>
</protein>
<keyword evidence="1" id="KW-0067">ATP-binding</keyword>
<reference evidence="3" key="2">
    <citation type="journal article" date="2023" name="Commun. Biol.">
        <title>Intrasexual cuticular hydrocarbon dimorphism in a wasp sheds light on hydrocarbon biosynthesis genes in Hymenoptera.</title>
        <authorList>
            <person name="Moris V.C."/>
            <person name="Podsiadlowski L."/>
            <person name="Martin S."/>
            <person name="Oeyen J.P."/>
            <person name="Donath A."/>
            <person name="Petersen M."/>
            <person name="Wilbrandt J."/>
            <person name="Misof B."/>
            <person name="Liedtke D."/>
            <person name="Thamm M."/>
            <person name="Scheiner R."/>
            <person name="Schmitt T."/>
            <person name="Niehuis O."/>
        </authorList>
    </citation>
    <scope>NUCLEOTIDE SEQUENCE</scope>
    <source>
        <strain evidence="3">GBR_01_08_01A</strain>
    </source>
</reference>
<feature type="domain" description="DNA helicase Pif1-like DEAD-box helicase" evidence="2">
    <location>
        <begin position="2"/>
        <end position="186"/>
    </location>
</feature>
<dbReference type="InterPro" id="IPR027417">
    <property type="entry name" value="P-loop_NTPase"/>
</dbReference>
<keyword evidence="1" id="KW-0227">DNA damage</keyword>
<dbReference type="GO" id="GO:0006310">
    <property type="term" value="P:DNA recombination"/>
    <property type="evidence" value="ECO:0007669"/>
    <property type="project" value="UniProtKB-KW"/>
</dbReference>
<reference evidence="3" key="1">
    <citation type="submission" date="2021-08" db="EMBL/GenBank/DDBJ databases">
        <authorList>
            <person name="Misof B."/>
            <person name="Oliver O."/>
            <person name="Podsiadlowski L."/>
            <person name="Donath A."/>
            <person name="Peters R."/>
            <person name="Mayer C."/>
            <person name="Rust J."/>
            <person name="Gunkel S."/>
            <person name="Lesny P."/>
            <person name="Martin S."/>
            <person name="Oeyen J.P."/>
            <person name="Petersen M."/>
            <person name="Panagiotis P."/>
            <person name="Wilbrandt J."/>
            <person name="Tanja T."/>
        </authorList>
    </citation>
    <scope>NUCLEOTIDE SEQUENCE</scope>
    <source>
        <strain evidence="3">GBR_01_08_01A</strain>
        <tissue evidence="3">Thorax + abdomen</tissue>
    </source>
</reference>
<sequence length="672" mass="75536">MTGPAGCGKTFVIRLLMEICNRFVNTDGHCNAYITCASTGKAAVAIDGTTVHTALKISLSRLLPLSVEVVQQYRVLFQFVKVLIIDEVSMISAELLSHIDARLKQITGKYDVEFGGIDIILIGDLRQLPPVRATPIYNQTKQHIAGPTLWRSLKFFELDQVMRQANQMFSNILTKIGNGTKLENNEKELLESRFFTKEQTEQLCPHGLRLFLSNNSVNGYNHSILSNIADKIVSTATDAYIGCHSANQEAFIRQKIHKMSVIDTGGLPYEITLVIGKPYLITTNIDVSDGITNGAMGILVHIHRDNNDEITRIWLEFTNTAKIGQKMRVKESFSSYCCMRSHNKSQGGTVNEVVYEYDKTRSQQLMYVAMSRVTTINGLYIVTKDDSKVFNHGRRNASSMDGLQSEFRRLALNRLSTIDKLLNEFITTRKGLAIYSFNCQSLRKHAADFNSSVMNNSHILMFSETCLKNNENIDVPNFDCVVQFKRDNVRNGGVAIYQKSNKATAVLMPNTDITLRQITSLSVNAVDVGEICAARCLLDNGQIIMTVVVYISPNQSIPKIMQFIHEVLALYTHDVAAIVNVDYDKIPMIMSGDFNVNFAAPKAEPLLQFLESKLNLKMNNHPALSTTKYGTTIYSVFSRYLNKLESTVYVSYFSYHKPLLSVLEYDSMEIKE</sequence>
<accession>A0AAD9R9L0</accession>
<evidence type="ECO:0000313" key="4">
    <source>
        <dbReference type="Proteomes" id="UP001258017"/>
    </source>
</evidence>
<dbReference type="InterPro" id="IPR051055">
    <property type="entry name" value="PIF1_helicase"/>
</dbReference>
<comment type="similarity">
    <text evidence="1">Belongs to the helicase family.</text>
</comment>
<evidence type="ECO:0000256" key="1">
    <source>
        <dbReference type="RuleBase" id="RU363044"/>
    </source>
</evidence>
<keyword evidence="1" id="KW-0547">Nucleotide-binding</keyword>
<keyword evidence="4" id="KW-1185">Reference proteome</keyword>
<keyword evidence="1" id="KW-0347">Helicase</keyword>
<keyword evidence="1" id="KW-0234">DNA repair</keyword>
<name>A0AAD9R9L0_9HYME</name>
<evidence type="ECO:0000259" key="2">
    <source>
        <dbReference type="Pfam" id="PF05970"/>
    </source>
</evidence>
<keyword evidence="1" id="KW-0378">Hydrolase</keyword>
<dbReference type="PANTHER" id="PTHR47642:SF6">
    <property type="entry name" value="ATP-DEPENDENT DNA HELICASE"/>
    <property type="match status" value="1"/>
</dbReference>
<dbReference type="Gene3D" id="3.40.50.300">
    <property type="entry name" value="P-loop containing nucleotide triphosphate hydrolases"/>
    <property type="match status" value="1"/>
</dbReference>
<dbReference type="GO" id="GO:0043139">
    <property type="term" value="F:5'-3' DNA helicase activity"/>
    <property type="evidence" value="ECO:0007669"/>
    <property type="project" value="UniProtKB-EC"/>
</dbReference>